<dbReference type="RefSeq" id="WP_062956845.1">
    <property type="nucleotide sequence ID" value="NZ_JPWB01000002.1"/>
</dbReference>
<dbReference type="EMBL" id="JPWB01000002">
    <property type="protein sequence ID" value="RCK24410.1"/>
    <property type="molecule type" value="Genomic_DNA"/>
</dbReference>
<dbReference type="Pfam" id="PF00892">
    <property type="entry name" value="EamA"/>
    <property type="match status" value="1"/>
</dbReference>
<dbReference type="GO" id="GO:0016020">
    <property type="term" value="C:membrane"/>
    <property type="evidence" value="ECO:0007669"/>
    <property type="project" value="UniProtKB-SubCell"/>
</dbReference>
<evidence type="ECO:0000313" key="8">
    <source>
        <dbReference type="EMBL" id="RCK24410.1"/>
    </source>
</evidence>
<evidence type="ECO:0000256" key="2">
    <source>
        <dbReference type="ARBA" id="ARBA00009853"/>
    </source>
</evidence>
<protein>
    <submittedName>
        <fullName evidence="8">RNA polymerase subunit sigma-54</fullName>
    </submittedName>
</protein>
<comment type="similarity">
    <text evidence="2">Belongs to the drug/metabolite transporter (DMT) superfamily. 10 TMS drug/metabolite exporter (DME) (TC 2.A.7.3) family.</text>
</comment>
<feature type="transmembrane region" description="Helical" evidence="6">
    <location>
        <begin position="150"/>
        <end position="172"/>
    </location>
</feature>
<accession>A0A367VJH9</accession>
<evidence type="ECO:0000256" key="5">
    <source>
        <dbReference type="ARBA" id="ARBA00023136"/>
    </source>
</evidence>
<feature type="transmembrane region" description="Helical" evidence="6">
    <location>
        <begin position="266"/>
        <end position="283"/>
    </location>
</feature>
<sequence length="316" mass="34488">MRSWFNALPPYLQATAFGLMASISAAVFSVFVRLATEHIHPLQAVFFRNFFGLLFIAPLALRAGLTPLKTKRFPMFCLRAVLSMGAMSFWFSAIAYMPLAEATALNFTVPLFGTILAAIFLGETIRKYRIAALLVGFGGVLVIIRPGDEAVQLASLLPIAAAVCMASAGLTIKSLSRTENPTTIILYMMVLTTPMTLIPALFVWQTPSLEAILLMVAGAFMANLTQIGNTNAFRVYDYGFVVGFNYLRLPFVSIIALVIFGEVPEIWLLPGAILIVGSALYIARREAKLNREANRLKRGLSATASDLDLPPSNRKS</sequence>
<feature type="domain" description="EamA" evidence="7">
    <location>
        <begin position="17"/>
        <end position="144"/>
    </location>
</feature>
<feature type="transmembrane region" description="Helical" evidence="6">
    <location>
        <begin position="211"/>
        <end position="228"/>
    </location>
</feature>
<dbReference type="Proteomes" id="UP000253061">
    <property type="component" value="Unassembled WGS sequence"/>
</dbReference>
<evidence type="ECO:0000256" key="3">
    <source>
        <dbReference type="ARBA" id="ARBA00022692"/>
    </source>
</evidence>
<feature type="transmembrane region" description="Helical" evidence="6">
    <location>
        <begin position="128"/>
        <end position="144"/>
    </location>
</feature>
<evidence type="ECO:0000256" key="4">
    <source>
        <dbReference type="ARBA" id="ARBA00022989"/>
    </source>
</evidence>
<name>A0A367VJH9_9PROT</name>
<comment type="caution">
    <text evidence="8">The sequence shown here is derived from an EMBL/GenBank/DDBJ whole genome shotgun (WGS) entry which is preliminary data.</text>
</comment>
<organism evidence="8 9">
    <name type="scientific">Thalassospira profundimaris</name>
    <dbReference type="NCBI Taxonomy" id="502049"/>
    <lineage>
        <taxon>Bacteria</taxon>
        <taxon>Pseudomonadati</taxon>
        <taxon>Pseudomonadota</taxon>
        <taxon>Alphaproteobacteria</taxon>
        <taxon>Rhodospirillales</taxon>
        <taxon>Thalassospiraceae</taxon>
        <taxon>Thalassospira</taxon>
    </lineage>
</organism>
<dbReference type="InterPro" id="IPR000620">
    <property type="entry name" value="EamA_dom"/>
</dbReference>
<keyword evidence="4 6" id="KW-1133">Transmembrane helix</keyword>
<evidence type="ECO:0000256" key="1">
    <source>
        <dbReference type="ARBA" id="ARBA00004141"/>
    </source>
</evidence>
<feature type="transmembrane region" description="Helical" evidence="6">
    <location>
        <begin position="12"/>
        <end position="34"/>
    </location>
</feature>
<dbReference type="PANTHER" id="PTHR22911">
    <property type="entry name" value="ACYL-MALONYL CONDENSING ENZYME-RELATED"/>
    <property type="match status" value="1"/>
</dbReference>
<feature type="transmembrane region" description="Helical" evidence="6">
    <location>
        <begin position="103"/>
        <end position="121"/>
    </location>
</feature>
<feature type="transmembrane region" description="Helical" evidence="6">
    <location>
        <begin position="184"/>
        <end position="205"/>
    </location>
</feature>
<feature type="transmembrane region" description="Helical" evidence="6">
    <location>
        <begin position="46"/>
        <end position="65"/>
    </location>
</feature>
<feature type="transmembrane region" description="Helical" evidence="6">
    <location>
        <begin position="240"/>
        <end position="260"/>
    </location>
</feature>
<evidence type="ECO:0000313" key="9">
    <source>
        <dbReference type="Proteomes" id="UP000253061"/>
    </source>
</evidence>
<dbReference type="InterPro" id="IPR037185">
    <property type="entry name" value="EmrE-like"/>
</dbReference>
<dbReference type="PANTHER" id="PTHR22911:SF6">
    <property type="entry name" value="SOLUTE CARRIER FAMILY 35 MEMBER G1"/>
    <property type="match status" value="1"/>
</dbReference>
<comment type="subcellular location">
    <subcellularLocation>
        <location evidence="1">Membrane</location>
        <topology evidence="1">Multi-pass membrane protein</topology>
    </subcellularLocation>
</comment>
<dbReference type="AlphaFoldDB" id="A0A367VJH9"/>
<proteinExistence type="inferred from homology"/>
<evidence type="ECO:0000256" key="6">
    <source>
        <dbReference type="SAM" id="Phobius"/>
    </source>
</evidence>
<evidence type="ECO:0000259" key="7">
    <source>
        <dbReference type="Pfam" id="PF00892"/>
    </source>
</evidence>
<gene>
    <name evidence="8" type="ORF">TH6_06905</name>
</gene>
<keyword evidence="3 6" id="KW-0812">Transmembrane</keyword>
<dbReference type="SUPFAM" id="SSF103481">
    <property type="entry name" value="Multidrug resistance efflux transporter EmrE"/>
    <property type="match status" value="2"/>
</dbReference>
<reference evidence="8 9" key="1">
    <citation type="submission" date="2014-07" db="EMBL/GenBank/DDBJ databases">
        <title>Draft genome sequence of Thalassospira profundimaris R8-17.</title>
        <authorList>
            <person name="Lai Q."/>
            <person name="Shao Z."/>
        </authorList>
    </citation>
    <scope>NUCLEOTIDE SEQUENCE [LARGE SCALE GENOMIC DNA]</scope>
    <source>
        <strain evidence="8 9">R8-17</strain>
    </source>
</reference>
<keyword evidence="5 6" id="KW-0472">Membrane</keyword>